<keyword evidence="2" id="KW-1133">Transmembrane helix</keyword>
<feature type="transmembrane region" description="Helical" evidence="2">
    <location>
        <begin position="12"/>
        <end position="34"/>
    </location>
</feature>
<sequence>MSIITTLVGSKIAAGLIAGVVVVGGGGAGAAAYANVLPTPIQEAAHDLIGAPAPEAIATETETTDPVSDDTASDETVKPRVF</sequence>
<keyword evidence="2" id="KW-0812">Transmembrane</keyword>
<organism evidence="3 4">
    <name type="scientific">Rhodoglobus aureus</name>
    <dbReference type="NCBI Taxonomy" id="191497"/>
    <lineage>
        <taxon>Bacteria</taxon>
        <taxon>Bacillati</taxon>
        <taxon>Actinomycetota</taxon>
        <taxon>Actinomycetes</taxon>
        <taxon>Micrococcales</taxon>
        <taxon>Microbacteriaceae</taxon>
        <taxon>Rhodoglobus</taxon>
    </lineage>
</organism>
<keyword evidence="2" id="KW-0472">Membrane</keyword>
<dbReference type="RefSeq" id="WP_343924662.1">
    <property type="nucleotide sequence ID" value="NZ_BAAAKW010000028.1"/>
</dbReference>
<feature type="region of interest" description="Disordered" evidence="1">
    <location>
        <begin position="52"/>
        <end position="82"/>
    </location>
</feature>
<feature type="compositionally biased region" description="Low complexity" evidence="1">
    <location>
        <begin position="52"/>
        <end position="66"/>
    </location>
</feature>
<comment type="caution">
    <text evidence="3">The sequence shown here is derived from an EMBL/GenBank/DDBJ whole genome shotgun (WGS) entry which is preliminary data.</text>
</comment>
<proteinExistence type="predicted"/>
<protein>
    <submittedName>
        <fullName evidence="3">Uncharacterized protein</fullName>
    </submittedName>
</protein>
<evidence type="ECO:0000313" key="3">
    <source>
        <dbReference type="EMBL" id="GAA1216895.1"/>
    </source>
</evidence>
<reference evidence="4" key="1">
    <citation type="journal article" date="2019" name="Int. J. Syst. Evol. Microbiol.">
        <title>The Global Catalogue of Microorganisms (GCM) 10K type strain sequencing project: providing services to taxonomists for standard genome sequencing and annotation.</title>
        <authorList>
            <consortium name="The Broad Institute Genomics Platform"/>
            <consortium name="The Broad Institute Genome Sequencing Center for Infectious Disease"/>
            <person name="Wu L."/>
            <person name="Ma J."/>
        </authorList>
    </citation>
    <scope>NUCLEOTIDE SEQUENCE [LARGE SCALE GENOMIC DNA]</scope>
    <source>
        <strain evidence="4">JCM 12762</strain>
    </source>
</reference>
<name>A0ABP4GD17_9MICO</name>
<dbReference type="Proteomes" id="UP001500943">
    <property type="component" value="Unassembled WGS sequence"/>
</dbReference>
<evidence type="ECO:0000256" key="2">
    <source>
        <dbReference type="SAM" id="Phobius"/>
    </source>
</evidence>
<accession>A0ABP4GD17</accession>
<evidence type="ECO:0000256" key="1">
    <source>
        <dbReference type="SAM" id="MobiDB-lite"/>
    </source>
</evidence>
<keyword evidence="4" id="KW-1185">Reference proteome</keyword>
<dbReference type="EMBL" id="BAAAKW010000028">
    <property type="protein sequence ID" value="GAA1216895.1"/>
    <property type="molecule type" value="Genomic_DNA"/>
</dbReference>
<evidence type="ECO:0000313" key="4">
    <source>
        <dbReference type="Proteomes" id="UP001500943"/>
    </source>
</evidence>
<gene>
    <name evidence="3" type="ORF">GCM10009655_15320</name>
</gene>